<evidence type="ECO:0000256" key="6">
    <source>
        <dbReference type="ARBA" id="ARBA00022989"/>
    </source>
</evidence>
<evidence type="ECO:0000256" key="7">
    <source>
        <dbReference type="ARBA" id="ARBA00023002"/>
    </source>
</evidence>
<dbReference type="PANTHER" id="PTHR24282">
    <property type="entry name" value="CYTOCHROME P450 FAMILY MEMBER"/>
    <property type="match status" value="1"/>
</dbReference>
<keyword evidence="6" id="KW-1133">Transmembrane helix</keyword>
<dbReference type="SUPFAM" id="SSF48264">
    <property type="entry name" value="Cytochrome P450"/>
    <property type="match status" value="1"/>
</dbReference>
<keyword evidence="9 12" id="KW-0503">Monooxygenase</keyword>
<evidence type="ECO:0000256" key="4">
    <source>
        <dbReference type="ARBA" id="ARBA00022692"/>
    </source>
</evidence>
<keyword evidence="14" id="KW-1185">Reference proteome</keyword>
<feature type="binding site" description="axial binding residue" evidence="11">
    <location>
        <position position="309"/>
    </location>
    <ligand>
        <name>heme</name>
        <dbReference type="ChEBI" id="CHEBI:30413"/>
    </ligand>
    <ligandPart>
        <name>Fe</name>
        <dbReference type="ChEBI" id="CHEBI:18248"/>
    </ligandPart>
</feature>
<keyword evidence="5 11" id="KW-0479">Metal-binding</keyword>
<comment type="caution">
    <text evidence="13">The sequence shown here is derived from an EMBL/GenBank/DDBJ whole genome shotgun (WGS) entry which is preliminary data.</text>
</comment>
<keyword evidence="3 11" id="KW-0349">Heme</keyword>
<dbReference type="PROSITE" id="PS00086">
    <property type="entry name" value="CYTOCHROME_P450"/>
    <property type="match status" value="1"/>
</dbReference>
<dbReference type="InterPro" id="IPR017972">
    <property type="entry name" value="Cyt_P450_CS"/>
</dbReference>
<dbReference type="GO" id="GO:0005506">
    <property type="term" value="F:iron ion binding"/>
    <property type="evidence" value="ECO:0007669"/>
    <property type="project" value="InterPro"/>
</dbReference>
<dbReference type="GO" id="GO:0016020">
    <property type="term" value="C:membrane"/>
    <property type="evidence" value="ECO:0007669"/>
    <property type="project" value="UniProtKB-SubCell"/>
</dbReference>
<dbReference type="Proteomes" id="UP000737018">
    <property type="component" value="Unassembled WGS sequence"/>
</dbReference>
<evidence type="ECO:0000256" key="12">
    <source>
        <dbReference type="RuleBase" id="RU000461"/>
    </source>
</evidence>
<name>A0A8J4R4N5_9ROSI</name>
<dbReference type="PRINTS" id="PR00463">
    <property type="entry name" value="EP450I"/>
</dbReference>
<keyword evidence="4" id="KW-0812">Transmembrane</keyword>
<dbReference type="GO" id="GO:0004497">
    <property type="term" value="F:monooxygenase activity"/>
    <property type="evidence" value="ECO:0007669"/>
    <property type="project" value="UniProtKB-KW"/>
</dbReference>
<evidence type="ECO:0000256" key="10">
    <source>
        <dbReference type="ARBA" id="ARBA00023136"/>
    </source>
</evidence>
<evidence type="ECO:0000256" key="8">
    <source>
        <dbReference type="ARBA" id="ARBA00023004"/>
    </source>
</evidence>
<evidence type="ECO:0000256" key="9">
    <source>
        <dbReference type="ARBA" id="ARBA00023033"/>
    </source>
</evidence>
<dbReference type="InterPro" id="IPR050665">
    <property type="entry name" value="Cytochrome_P450_Monooxygen"/>
</dbReference>
<organism evidence="13 14">
    <name type="scientific">Castanea mollissima</name>
    <name type="common">Chinese chestnut</name>
    <dbReference type="NCBI Taxonomy" id="60419"/>
    <lineage>
        <taxon>Eukaryota</taxon>
        <taxon>Viridiplantae</taxon>
        <taxon>Streptophyta</taxon>
        <taxon>Embryophyta</taxon>
        <taxon>Tracheophyta</taxon>
        <taxon>Spermatophyta</taxon>
        <taxon>Magnoliopsida</taxon>
        <taxon>eudicotyledons</taxon>
        <taxon>Gunneridae</taxon>
        <taxon>Pentapetalae</taxon>
        <taxon>rosids</taxon>
        <taxon>fabids</taxon>
        <taxon>Fagales</taxon>
        <taxon>Fagaceae</taxon>
        <taxon>Castanea</taxon>
    </lineage>
</organism>
<evidence type="ECO:0000256" key="3">
    <source>
        <dbReference type="ARBA" id="ARBA00022617"/>
    </source>
</evidence>
<protein>
    <recommendedName>
        <fullName evidence="15">Cytochrome P450 CYP749A22-like</fullName>
    </recommendedName>
</protein>
<accession>A0A8J4R4N5</accession>
<dbReference type="InterPro" id="IPR001128">
    <property type="entry name" value="Cyt_P450"/>
</dbReference>
<dbReference type="EMBL" id="JRKL02001315">
    <property type="protein sequence ID" value="KAF3964777.1"/>
    <property type="molecule type" value="Genomic_DNA"/>
</dbReference>
<evidence type="ECO:0000256" key="5">
    <source>
        <dbReference type="ARBA" id="ARBA00022723"/>
    </source>
</evidence>
<keyword evidence="10" id="KW-0472">Membrane</keyword>
<dbReference type="InterPro" id="IPR002401">
    <property type="entry name" value="Cyt_P450_E_grp-I"/>
</dbReference>
<dbReference type="GO" id="GO:0020037">
    <property type="term" value="F:heme binding"/>
    <property type="evidence" value="ECO:0007669"/>
    <property type="project" value="InterPro"/>
</dbReference>
<reference evidence="13" key="1">
    <citation type="submission" date="2020-03" db="EMBL/GenBank/DDBJ databases">
        <title>Castanea mollissima Vanexum genome sequencing.</title>
        <authorList>
            <person name="Staton M."/>
        </authorList>
    </citation>
    <scope>NUCLEOTIDE SEQUENCE</scope>
    <source>
        <tissue evidence="13">Leaf</tissue>
    </source>
</reference>
<keyword evidence="8 11" id="KW-0408">Iron</keyword>
<sequence length="361" mass="40872">MRKLANNAFHAESLKNMIPSMISSVEVMLERWKHHEGKEIEVLEEFRILTSEVISRTAFGSSYLEGKNIFQMLMKLTLISSRNAYKLRFPGISKIYKTNDEIESEELVKGIHNAILEIIKKREEKVMTGEGNSIGGDFLQLLVEAHHDTNASLKISIEDLVDECKTFYIAGQETTSTLLAWTIFLLAIHTDWQEKARKEVLNLFGQQNPNPDGITKLKTMGMIINESLRLYPPVIAITRKVEREVRLGKLTLPANLSLYIPTLVLHHNPKIWGEDVHLFKPERFSDGIAKATNNNIAAFFPFGIGPRTCVGLNFATTEAKIALSMILQCYAFTLSPVYVHSPFQLLTIRPQHGVQVMLHSL</sequence>
<keyword evidence="7 12" id="KW-0560">Oxidoreductase</keyword>
<dbReference type="PANTHER" id="PTHR24282:SF20">
    <property type="entry name" value="CYTOCHROME P450 CYP749A22-LIKE"/>
    <property type="match status" value="1"/>
</dbReference>
<evidence type="ECO:0008006" key="15">
    <source>
        <dbReference type="Google" id="ProtNLM"/>
    </source>
</evidence>
<dbReference type="GO" id="GO:0016705">
    <property type="term" value="F:oxidoreductase activity, acting on paired donors, with incorporation or reduction of molecular oxygen"/>
    <property type="evidence" value="ECO:0007669"/>
    <property type="project" value="InterPro"/>
</dbReference>
<comment type="similarity">
    <text evidence="2 12">Belongs to the cytochrome P450 family.</text>
</comment>
<comment type="subcellular location">
    <subcellularLocation>
        <location evidence="1">Membrane</location>
        <topology evidence="1">Single-pass membrane protein</topology>
    </subcellularLocation>
</comment>
<evidence type="ECO:0000313" key="14">
    <source>
        <dbReference type="Proteomes" id="UP000737018"/>
    </source>
</evidence>
<dbReference type="PRINTS" id="PR00385">
    <property type="entry name" value="P450"/>
</dbReference>
<dbReference type="AlphaFoldDB" id="A0A8J4R4N5"/>
<dbReference type="Gene3D" id="1.10.630.10">
    <property type="entry name" value="Cytochrome P450"/>
    <property type="match status" value="1"/>
</dbReference>
<comment type="cofactor">
    <cofactor evidence="11">
        <name>heme</name>
        <dbReference type="ChEBI" id="CHEBI:30413"/>
    </cofactor>
</comment>
<evidence type="ECO:0000256" key="1">
    <source>
        <dbReference type="ARBA" id="ARBA00004167"/>
    </source>
</evidence>
<dbReference type="InterPro" id="IPR036396">
    <property type="entry name" value="Cyt_P450_sf"/>
</dbReference>
<evidence type="ECO:0000313" key="13">
    <source>
        <dbReference type="EMBL" id="KAF3964777.1"/>
    </source>
</evidence>
<proteinExistence type="inferred from homology"/>
<dbReference type="Pfam" id="PF00067">
    <property type="entry name" value="p450"/>
    <property type="match status" value="1"/>
</dbReference>
<dbReference type="OrthoDB" id="1470350at2759"/>
<evidence type="ECO:0000256" key="2">
    <source>
        <dbReference type="ARBA" id="ARBA00010617"/>
    </source>
</evidence>
<gene>
    <name evidence="13" type="ORF">CMV_010973</name>
</gene>
<evidence type="ECO:0000256" key="11">
    <source>
        <dbReference type="PIRSR" id="PIRSR602401-1"/>
    </source>
</evidence>